<evidence type="ECO:0000256" key="4">
    <source>
        <dbReference type="ARBA" id="ARBA00023015"/>
    </source>
</evidence>
<reference evidence="10" key="1">
    <citation type="submission" date="2013-07" db="EMBL/GenBank/DDBJ databases">
        <title>The genome of Eucalyptus grandis.</title>
        <authorList>
            <person name="Schmutz J."/>
            <person name="Hayes R."/>
            <person name="Myburg A."/>
            <person name="Tuskan G."/>
            <person name="Grattapaglia D."/>
            <person name="Rokhsar D.S."/>
        </authorList>
    </citation>
    <scope>NUCLEOTIDE SEQUENCE</scope>
    <source>
        <tissue evidence="10">Leaf extractions</tissue>
    </source>
</reference>
<dbReference type="AlphaFoldDB" id="A0A059D7E8"/>
<evidence type="ECO:0000259" key="9">
    <source>
        <dbReference type="PROSITE" id="PS51745"/>
    </source>
</evidence>
<dbReference type="STRING" id="71139.A0A059D7E8"/>
<evidence type="ECO:0000256" key="2">
    <source>
        <dbReference type="ARBA" id="ARBA00006728"/>
    </source>
</evidence>
<comment type="similarity">
    <text evidence="2 8">Belongs to the Aux/IAA family.</text>
</comment>
<dbReference type="OMA" id="DNWRTVG"/>
<sequence length="217" mass="24880">MDRNAPAGFVFNPSSSHSMYYQDKKGSRMIDLGLSLRTLQSDSCDDPSGDSMTTHGCGELFDWQQLNQLQYSNSKNPCSKILQDAYYDEEAEGVQSEERSIYVKVTMDGLVVGRKLCMLDHSSYCSLALQLEDMFGGQCAYGLRLSEPESEYTLHYKDREENWSTVGDVPWMEFIGRVKRMRITRKSEAFLPMILERHQPTNNQLNWGFESNDSTEM</sequence>
<dbReference type="eggNOG" id="ENOG502RZE6">
    <property type="taxonomic scope" value="Eukaryota"/>
</dbReference>
<dbReference type="InterPro" id="IPR003311">
    <property type="entry name" value="AUX_IAA"/>
</dbReference>
<dbReference type="InterPro" id="IPR053793">
    <property type="entry name" value="PB1-like"/>
</dbReference>
<dbReference type="PANTHER" id="PTHR31734">
    <property type="entry name" value="AUXIN-RESPONSIVE PROTEIN IAA17"/>
    <property type="match status" value="1"/>
</dbReference>
<dbReference type="Gene3D" id="3.10.20.90">
    <property type="entry name" value="Phosphatidylinositol 3-kinase Catalytic Subunit, Chain A, domain 1"/>
    <property type="match status" value="1"/>
</dbReference>
<dbReference type="SUPFAM" id="SSF54277">
    <property type="entry name" value="CAD &amp; PB1 domains"/>
    <property type="match status" value="1"/>
</dbReference>
<dbReference type="GO" id="GO:0005634">
    <property type="term" value="C:nucleus"/>
    <property type="evidence" value="ECO:0007669"/>
    <property type="project" value="UniProtKB-SubCell"/>
</dbReference>
<protein>
    <recommendedName>
        <fullName evidence="8">Auxin-responsive protein</fullName>
    </recommendedName>
</protein>
<dbReference type="GO" id="GO:0009734">
    <property type="term" value="P:auxin-activated signaling pathway"/>
    <property type="evidence" value="ECO:0007669"/>
    <property type="project" value="UniProtKB-UniRule"/>
</dbReference>
<keyword evidence="7 8" id="KW-0927">Auxin signaling pathway</keyword>
<dbReference type="PROSITE" id="PS51745">
    <property type="entry name" value="PB1"/>
    <property type="match status" value="1"/>
</dbReference>
<dbReference type="FunCoup" id="A0A059D7E8">
    <property type="interactions" value="183"/>
</dbReference>
<dbReference type="GO" id="GO:0006355">
    <property type="term" value="P:regulation of DNA-templated transcription"/>
    <property type="evidence" value="ECO:0007669"/>
    <property type="project" value="InterPro"/>
</dbReference>
<comment type="subunit">
    <text evidence="8">Homodimers and heterodimers.</text>
</comment>
<dbReference type="PANTHER" id="PTHR31734:SF114">
    <property type="entry name" value="AUXIN-RESPONSIVE PROTEIN IAA32"/>
    <property type="match status" value="1"/>
</dbReference>
<evidence type="ECO:0000313" key="10">
    <source>
        <dbReference type="EMBL" id="KCW86150.1"/>
    </source>
</evidence>
<dbReference type="InParanoid" id="A0A059D7E8"/>
<dbReference type="InterPro" id="IPR033389">
    <property type="entry name" value="AUX/IAA_dom"/>
</dbReference>
<keyword evidence="6 8" id="KW-0539">Nucleus</keyword>
<evidence type="ECO:0000256" key="5">
    <source>
        <dbReference type="ARBA" id="ARBA00023163"/>
    </source>
</evidence>
<comment type="subcellular location">
    <subcellularLocation>
        <location evidence="1 8">Nucleus</location>
    </subcellularLocation>
</comment>
<dbReference type="EMBL" id="KK198754">
    <property type="protein sequence ID" value="KCW86150.1"/>
    <property type="molecule type" value="Genomic_DNA"/>
</dbReference>
<evidence type="ECO:0000256" key="3">
    <source>
        <dbReference type="ARBA" id="ARBA00022491"/>
    </source>
</evidence>
<keyword evidence="3 8" id="KW-0678">Repressor</keyword>
<feature type="domain" description="PB1" evidence="9">
    <location>
        <begin position="100"/>
        <end position="186"/>
    </location>
</feature>
<dbReference type="Gramene" id="KCW86150">
    <property type="protein sequence ID" value="KCW86150"/>
    <property type="gene ID" value="EUGRSUZ_B02853"/>
</dbReference>
<name>A0A059D7E8_EUCGR</name>
<evidence type="ECO:0000256" key="1">
    <source>
        <dbReference type="ARBA" id="ARBA00004123"/>
    </source>
</evidence>
<keyword evidence="5 8" id="KW-0804">Transcription</keyword>
<organism evidence="10">
    <name type="scientific">Eucalyptus grandis</name>
    <name type="common">Flooded gum</name>
    <dbReference type="NCBI Taxonomy" id="71139"/>
    <lineage>
        <taxon>Eukaryota</taxon>
        <taxon>Viridiplantae</taxon>
        <taxon>Streptophyta</taxon>
        <taxon>Embryophyta</taxon>
        <taxon>Tracheophyta</taxon>
        <taxon>Spermatophyta</taxon>
        <taxon>Magnoliopsida</taxon>
        <taxon>eudicotyledons</taxon>
        <taxon>Gunneridae</taxon>
        <taxon>Pentapetalae</taxon>
        <taxon>rosids</taxon>
        <taxon>malvids</taxon>
        <taxon>Myrtales</taxon>
        <taxon>Myrtaceae</taxon>
        <taxon>Myrtoideae</taxon>
        <taxon>Eucalypteae</taxon>
        <taxon>Eucalyptus</taxon>
    </lineage>
</organism>
<dbReference type="OrthoDB" id="1900465at2759"/>
<evidence type="ECO:0000256" key="7">
    <source>
        <dbReference type="ARBA" id="ARBA00023294"/>
    </source>
</evidence>
<proteinExistence type="inferred from homology"/>
<keyword evidence="4 8" id="KW-0805">Transcription regulation</keyword>
<gene>
    <name evidence="10" type="ORF">EUGRSUZ_B02853</name>
</gene>
<accession>A0A059D7E8</accession>
<evidence type="ECO:0000256" key="8">
    <source>
        <dbReference type="RuleBase" id="RU004549"/>
    </source>
</evidence>
<evidence type="ECO:0000256" key="6">
    <source>
        <dbReference type="ARBA" id="ARBA00023242"/>
    </source>
</evidence>
<comment type="function">
    <text evidence="8">Aux/IAA proteins are short-lived transcriptional factors that function as repressors of early auxin response genes at low auxin concentrations.</text>
</comment>
<dbReference type="Pfam" id="PF02309">
    <property type="entry name" value="AUX_IAA"/>
    <property type="match status" value="1"/>
</dbReference>